<dbReference type="GeneID" id="99096352"/>
<keyword evidence="5" id="KW-0862">Zinc</keyword>
<keyword evidence="9" id="KW-1185">Reference proteome</keyword>
<organism evidence="8 9">
    <name type="scientific">Macrococcoides bohemicum</name>
    <dbReference type="NCBI Taxonomy" id="1903056"/>
    <lineage>
        <taxon>Bacteria</taxon>
        <taxon>Bacillati</taxon>
        <taxon>Bacillota</taxon>
        <taxon>Bacilli</taxon>
        <taxon>Bacillales</taxon>
        <taxon>Staphylococcaceae</taxon>
        <taxon>Macrococcoides</taxon>
    </lineage>
</organism>
<dbReference type="EMBL" id="CP079981">
    <property type="protein sequence ID" value="QYA42420.1"/>
    <property type="molecule type" value="Genomic_DNA"/>
</dbReference>
<dbReference type="AlphaFoldDB" id="A0AAE7Q9Z5"/>
<accession>A0AAE7Q9Z5</accession>
<name>A0AAE7Q9Z5_9STAP</name>
<evidence type="ECO:0000313" key="8">
    <source>
        <dbReference type="EMBL" id="QYA42420.1"/>
    </source>
</evidence>
<dbReference type="InterPro" id="IPR001405">
    <property type="entry name" value="UPF0758"/>
</dbReference>
<protein>
    <submittedName>
        <fullName evidence="8">DNA repair protein RadC</fullName>
    </submittedName>
</protein>
<keyword evidence="4" id="KW-0378">Hydrolase</keyword>
<dbReference type="PANTHER" id="PTHR30471">
    <property type="entry name" value="DNA REPAIR PROTEIN RADC"/>
    <property type="match status" value="1"/>
</dbReference>
<dbReference type="GO" id="GO:0046872">
    <property type="term" value="F:metal ion binding"/>
    <property type="evidence" value="ECO:0007669"/>
    <property type="project" value="UniProtKB-KW"/>
</dbReference>
<dbReference type="InterPro" id="IPR037518">
    <property type="entry name" value="MPN"/>
</dbReference>
<dbReference type="CDD" id="cd08071">
    <property type="entry name" value="MPN_DUF2466"/>
    <property type="match status" value="1"/>
</dbReference>
<sequence>MTKKKINIVSLQMIKEKVMWYSERKIKSPEDAYHILKKFAGDSDREQMIMIALNTKNEPTHIQTISIGSLNASVVHPREVFKTAILSNSANIILGHNHPSGNTEPSYEDINITKQLTQAGDLLGITVLDHIIFTDCEFISLKESGHI</sequence>
<evidence type="ECO:0000256" key="6">
    <source>
        <dbReference type="ARBA" id="ARBA00023049"/>
    </source>
</evidence>
<keyword evidence="6" id="KW-0482">Metalloprotease</keyword>
<dbReference type="GO" id="GO:0008237">
    <property type="term" value="F:metallopeptidase activity"/>
    <property type="evidence" value="ECO:0007669"/>
    <property type="project" value="UniProtKB-KW"/>
</dbReference>
<dbReference type="Pfam" id="PF04002">
    <property type="entry name" value="RadC"/>
    <property type="match status" value="1"/>
</dbReference>
<proteinExistence type="inferred from homology"/>
<dbReference type="Proteomes" id="UP000826802">
    <property type="component" value="Chromosome"/>
</dbReference>
<evidence type="ECO:0000256" key="1">
    <source>
        <dbReference type="ARBA" id="ARBA00010243"/>
    </source>
</evidence>
<evidence type="ECO:0000313" key="9">
    <source>
        <dbReference type="Proteomes" id="UP000826802"/>
    </source>
</evidence>
<gene>
    <name evidence="8" type="ORF">KYI11_00225</name>
</gene>
<reference evidence="8 9" key="1">
    <citation type="submission" date="2021-07" db="EMBL/GenBank/DDBJ databases">
        <title>Prevalence and characterization of methicillin-resistant Macrococcus spp. in food producing animals and meat in Switzerland in 2019.</title>
        <authorList>
            <person name="Keller J.E."/>
            <person name="Schwendener S."/>
            <person name="Neuenschwander J."/>
            <person name="Overesch G."/>
            <person name="Perreten V."/>
        </authorList>
    </citation>
    <scope>NUCLEOTIDE SEQUENCE [LARGE SCALE GENOMIC DNA]</scope>
    <source>
        <strain evidence="8 9">19Msa0936</strain>
    </source>
</reference>
<dbReference type="InterPro" id="IPR020891">
    <property type="entry name" value="UPF0758_CS"/>
</dbReference>
<evidence type="ECO:0000256" key="4">
    <source>
        <dbReference type="ARBA" id="ARBA00022801"/>
    </source>
</evidence>
<dbReference type="InterPro" id="IPR025657">
    <property type="entry name" value="RadC_JAB"/>
</dbReference>
<dbReference type="RefSeq" id="WP_203545929.1">
    <property type="nucleotide sequence ID" value="NZ_CP054482.1"/>
</dbReference>
<evidence type="ECO:0000256" key="3">
    <source>
        <dbReference type="ARBA" id="ARBA00022723"/>
    </source>
</evidence>
<feature type="domain" description="MPN" evidence="7">
    <location>
        <begin position="25"/>
        <end position="147"/>
    </location>
</feature>
<dbReference type="PANTHER" id="PTHR30471:SF3">
    <property type="entry name" value="UPF0758 PROTEIN YEES-RELATED"/>
    <property type="match status" value="1"/>
</dbReference>
<dbReference type="PROSITE" id="PS01302">
    <property type="entry name" value="UPF0758"/>
    <property type="match status" value="1"/>
</dbReference>
<dbReference type="PROSITE" id="PS50249">
    <property type="entry name" value="MPN"/>
    <property type="match status" value="1"/>
</dbReference>
<dbReference type="Gene3D" id="3.40.140.10">
    <property type="entry name" value="Cytidine Deaminase, domain 2"/>
    <property type="match status" value="1"/>
</dbReference>
<comment type="similarity">
    <text evidence="1">Belongs to the UPF0758 family.</text>
</comment>
<keyword evidence="2" id="KW-0645">Protease</keyword>
<evidence type="ECO:0000259" key="7">
    <source>
        <dbReference type="PROSITE" id="PS50249"/>
    </source>
</evidence>
<dbReference type="GO" id="GO:0006508">
    <property type="term" value="P:proteolysis"/>
    <property type="evidence" value="ECO:0007669"/>
    <property type="project" value="UniProtKB-KW"/>
</dbReference>
<evidence type="ECO:0000256" key="2">
    <source>
        <dbReference type="ARBA" id="ARBA00022670"/>
    </source>
</evidence>
<keyword evidence="3" id="KW-0479">Metal-binding</keyword>
<evidence type="ECO:0000256" key="5">
    <source>
        <dbReference type="ARBA" id="ARBA00022833"/>
    </source>
</evidence>